<dbReference type="Gene3D" id="3.50.50.60">
    <property type="entry name" value="FAD/NAD(P)-binding domain"/>
    <property type="match status" value="2"/>
</dbReference>
<dbReference type="PANTHER" id="PTHR43098:SF3">
    <property type="entry name" value="L-ORNITHINE N(5)-MONOOXYGENASE-RELATED"/>
    <property type="match status" value="1"/>
</dbReference>
<keyword evidence="6" id="KW-0560">Oxidoreductase</keyword>
<evidence type="ECO:0000313" key="10">
    <source>
        <dbReference type="Proteomes" id="UP000295083"/>
    </source>
</evidence>
<feature type="compositionally biased region" description="Acidic residues" evidence="8">
    <location>
        <begin position="745"/>
        <end position="757"/>
    </location>
</feature>
<evidence type="ECO:0000256" key="4">
    <source>
        <dbReference type="ARBA" id="ARBA00022827"/>
    </source>
</evidence>
<dbReference type="Pfam" id="PF00743">
    <property type="entry name" value="FMO-like"/>
    <property type="match status" value="1"/>
</dbReference>
<protein>
    <submittedName>
        <fullName evidence="9">Baeyer-Villiger monooxygenase</fullName>
    </submittedName>
</protein>
<dbReference type="GO" id="GO:0050660">
    <property type="term" value="F:flavin adenine dinucleotide binding"/>
    <property type="evidence" value="ECO:0007669"/>
    <property type="project" value="InterPro"/>
</dbReference>
<feature type="compositionally biased region" description="Gly residues" evidence="8">
    <location>
        <begin position="733"/>
        <end position="744"/>
    </location>
</feature>
<dbReference type="InterPro" id="IPR020946">
    <property type="entry name" value="Flavin_mOase-like"/>
</dbReference>
<sequence>MAATSEIVSIQKRFATDLTDYSARRQTTGPYADDLDVDVLIVGGGFGGVFMLKALREMGLRAVIYEAGTSLGGTWRWNRYPGARVDSEVPEYEFSWPEAFKDWTWSTNYPNFQELRAYFDHVDRALNISKDCSFETVVTGAEFQPTEGKWHIKTADGRLAKSKYFIVAAGFASKRYIPNWPGVEKFKGVVHHSSFWPEEDVDVRGKRCAVIGTGASGVQISQEWGRLVGDDGDLKVFQRTPNLAVPMGKRPLTAEEQNLAKSWYPRLYQLREKCFGGFFYGMAERNTFDDSPEEREAFYRSLWDHGGFRYWLGNYKDMLYSAEANKEAYKFWSKNVRARVGDARKRDILAPTVDKMPHFFGVKRPCLEQNYYEQFNKPNVDVVDISKNGIASFTETGIKLEDGSHYEFDVVAIATGFDITTGGMTNMGLKSVNNTYLQDEWKAAANTYLGTTVSGYPNMFHMYGPHGPTLLSNGPATVEVQGRWIASCIRKMEREGIKYINPTAEATKVWKQRINDLSDASLFPTTRSTYMGGSMPGKAFEQVNFAGGIPQYAIEIREALDKWRGFDVVKDTQASTALATSPGGTTGEATPTSTSSSGGGDGDGDDDGDDGDDDDDDDDDNSGGGDDDNDGGDDDNGGGDDDDDGGDDDDDDNDGGGGGDDGDDGDDEEEKQNKKETNMLRIDFDLDNQFFLFLSDLFGWGMGRGFGFGFGFPLPGGGTIGGGRARKHKGGHKGGGGGGGGGGGEEPDDPEEPEPSETETTTSTSTSSSSSCSATFTLAPHCTQPCIVSQIRSSGTTSYTTTCKTATCRTTQLCTTVETTTTTTFTTKKPEKTAFCRPETCGACKDNTGHGHSGLHARAIPEDVIIRDEITSPETWYEGEHSWWENMRRIVSHYGPGYHIGSPSRMDSSSVFNEFADEPMGGGGGPVWGCAMITVFSPGGIYTGHFWEIPNFAIPAEEDDYYGVPSGMNSEHYFNQNVAEFLENGATKHPNQEPQMALGPLIEKGERLNPENAQFFRAIVFIPIFETGEMLYAQENRRIIQVLTDKLKIDKKYISIYGYRTRSGLSEDWNYSVGLGTPPPEDRMAEPWEGLFSWQYTPKGPGGLRELVVRFEKDVVHRAAWCGNGRQQPPPQSPVDETDPDPSGLALKLESLRVESRQDESCPREFFCSPVCPESYCMPVCDETVCPDVLPATLPERRPPGNIQVRQRDLQVRQVQVGPTPDEEYLTTRDKMIKPRESQHGEEYWWFSMRNVVEDIGDGFGGVRGSRNGEVWATSTITWFDYEKDMSPSNRPRFGGSGPVWGCTMIIVASSKAVYTAHLWELPYFSTGRGGPREEHYRRRYPRPVDEYFQEGVMDFLQHGNQRGNYKQQMDGRELYENPGLAEFFQPGGPFDRRIHRFVNVAIVTKSGSGSGRNRIFYSQKIQRLFQMFVEWGIPGDEIGVKLYNPDPTAGRYGRLRENPHKGLLSWQYHPAHTRSDGTIQKGLRIRFEKGILWEVFWCGSGDVEPEPEPAPSGTATALAHVRPRQEWACKVRISPKPKPFKTTSKPLPRPKQTCAADNQCGSIKCPKQRHAACYHDRCRCVYKAASNATTTTTGSLATFASTMFNSSGTSMGVATTSNSSFSWTTLTRPMISNGTSWPSFLTPTASRTERMNSSSRAPRISTGTLWRLVSSKLVPVTALSTSTVTSVSTAISTSTTPHSSVSPRWTVTLSAWHPHKTPGSYCDVPSDCSSMLCDGDSYPDCRAANSTTSAKACYCTDKPKQCDAHADCFGKGPIACGVFNTVNLMCHDRQCVCQVCNEKKALFASCRKHADCDHCCKERGQIAQCVGICGEGDGGGGCRRECQCSGFVMDEPDDLVLPTALMV</sequence>
<keyword evidence="10" id="KW-1185">Reference proteome</keyword>
<gene>
    <name evidence="9" type="ORF">C8035_v008763</name>
</gene>
<evidence type="ECO:0000256" key="5">
    <source>
        <dbReference type="ARBA" id="ARBA00022857"/>
    </source>
</evidence>
<comment type="similarity">
    <text evidence="2">Belongs to the FAD-binding monooxygenase family.</text>
</comment>
<keyword evidence="3" id="KW-0285">Flavoprotein</keyword>
<comment type="caution">
    <text evidence="9">The sequence shown here is derived from an EMBL/GenBank/DDBJ whole genome shotgun (WGS) entry which is preliminary data.</text>
</comment>
<organism evidence="9 10">
    <name type="scientific">Colletotrichum spinosum</name>
    <dbReference type="NCBI Taxonomy" id="1347390"/>
    <lineage>
        <taxon>Eukaryota</taxon>
        <taxon>Fungi</taxon>
        <taxon>Dikarya</taxon>
        <taxon>Ascomycota</taxon>
        <taxon>Pezizomycotina</taxon>
        <taxon>Sordariomycetes</taxon>
        <taxon>Hypocreomycetidae</taxon>
        <taxon>Glomerellales</taxon>
        <taxon>Glomerellaceae</taxon>
        <taxon>Colletotrichum</taxon>
        <taxon>Colletotrichum orbiculare species complex</taxon>
    </lineage>
</organism>
<dbReference type="GO" id="GO:0050661">
    <property type="term" value="F:NADP binding"/>
    <property type="evidence" value="ECO:0007669"/>
    <property type="project" value="InterPro"/>
</dbReference>
<reference evidence="9 10" key="1">
    <citation type="submission" date="2018-11" db="EMBL/GenBank/DDBJ databases">
        <title>Genome sequence and assembly of Colletotrichum spinosum.</title>
        <authorList>
            <person name="Gan P."/>
            <person name="Shirasu K."/>
        </authorList>
    </citation>
    <scope>NUCLEOTIDE SEQUENCE [LARGE SCALE GENOMIC DNA]</scope>
    <source>
        <strain evidence="9 10">CBS 515.97</strain>
    </source>
</reference>
<dbReference type="EMBL" id="QAPG01000029">
    <property type="protein sequence ID" value="TDZ36809.1"/>
    <property type="molecule type" value="Genomic_DNA"/>
</dbReference>
<evidence type="ECO:0000256" key="3">
    <source>
        <dbReference type="ARBA" id="ARBA00022630"/>
    </source>
</evidence>
<evidence type="ECO:0000256" key="7">
    <source>
        <dbReference type="ARBA" id="ARBA00023033"/>
    </source>
</evidence>
<dbReference type="PANTHER" id="PTHR43098">
    <property type="entry name" value="L-ORNITHINE N(5)-MONOOXYGENASE-RELATED"/>
    <property type="match status" value="1"/>
</dbReference>
<dbReference type="SUPFAM" id="SSF51905">
    <property type="entry name" value="FAD/NAD(P)-binding domain"/>
    <property type="match status" value="2"/>
</dbReference>
<feature type="region of interest" description="Disordered" evidence="8">
    <location>
        <begin position="577"/>
        <end position="673"/>
    </location>
</feature>
<keyword evidence="7 9" id="KW-0503">Monooxygenase</keyword>
<accession>A0A4V3HSV0</accession>
<dbReference type="InterPro" id="IPR036188">
    <property type="entry name" value="FAD/NAD-bd_sf"/>
</dbReference>
<comment type="cofactor">
    <cofactor evidence="1">
        <name>FAD</name>
        <dbReference type="ChEBI" id="CHEBI:57692"/>
    </cofactor>
</comment>
<keyword evidence="5" id="KW-0521">NADP</keyword>
<feature type="compositionally biased region" description="Acidic residues" evidence="8">
    <location>
        <begin position="602"/>
        <end position="670"/>
    </location>
</feature>
<evidence type="ECO:0000256" key="6">
    <source>
        <dbReference type="ARBA" id="ARBA00023002"/>
    </source>
</evidence>
<evidence type="ECO:0000256" key="8">
    <source>
        <dbReference type="SAM" id="MobiDB-lite"/>
    </source>
</evidence>
<keyword evidence="4" id="KW-0274">FAD</keyword>
<dbReference type="Proteomes" id="UP000295083">
    <property type="component" value="Unassembled WGS sequence"/>
</dbReference>
<evidence type="ECO:0000256" key="2">
    <source>
        <dbReference type="ARBA" id="ARBA00010139"/>
    </source>
</evidence>
<name>A0A4V3HSV0_9PEZI</name>
<feature type="region of interest" description="Disordered" evidence="8">
    <location>
        <begin position="1122"/>
        <end position="1143"/>
    </location>
</feature>
<evidence type="ECO:0000313" key="9">
    <source>
        <dbReference type="EMBL" id="TDZ36809.1"/>
    </source>
</evidence>
<feature type="compositionally biased region" description="Low complexity" evidence="8">
    <location>
        <begin position="758"/>
        <end position="770"/>
    </location>
</feature>
<feature type="region of interest" description="Disordered" evidence="8">
    <location>
        <begin position="721"/>
        <end position="770"/>
    </location>
</feature>
<dbReference type="GO" id="GO:0004499">
    <property type="term" value="F:N,N-dimethylaniline monooxygenase activity"/>
    <property type="evidence" value="ECO:0007669"/>
    <property type="project" value="InterPro"/>
</dbReference>
<evidence type="ECO:0000256" key="1">
    <source>
        <dbReference type="ARBA" id="ARBA00001974"/>
    </source>
</evidence>
<dbReference type="InterPro" id="IPR050775">
    <property type="entry name" value="FAD-binding_Monooxygenases"/>
</dbReference>
<proteinExistence type="inferred from homology"/>
<feature type="compositionally biased region" description="Polar residues" evidence="8">
    <location>
        <begin position="577"/>
        <end position="594"/>
    </location>
</feature>